<keyword evidence="1" id="KW-0472">Membrane</keyword>
<dbReference type="RefSeq" id="WP_144986677.1">
    <property type="nucleotide sequence ID" value="NZ_CP037920.1"/>
</dbReference>
<dbReference type="KEGG" id="gaw:V144x_36940"/>
<feature type="transmembrane region" description="Helical" evidence="1">
    <location>
        <begin position="9"/>
        <end position="28"/>
    </location>
</feature>
<proteinExistence type="predicted"/>
<keyword evidence="1" id="KW-0812">Transmembrane</keyword>
<evidence type="ECO:0000256" key="1">
    <source>
        <dbReference type="SAM" id="Phobius"/>
    </source>
</evidence>
<dbReference type="Proteomes" id="UP000318704">
    <property type="component" value="Chromosome"/>
</dbReference>
<accession>A0A517VYW8</accession>
<dbReference type="AlphaFoldDB" id="A0A517VYW8"/>
<reference evidence="2 3" key="1">
    <citation type="submission" date="2019-03" db="EMBL/GenBank/DDBJ databases">
        <title>Deep-cultivation of Planctomycetes and their phenomic and genomic characterization uncovers novel biology.</title>
        <authorList>
            <person name="Wiegand S."/>
            <person name="Jogler M."/>
            <person name="Boedeker C."/>
            <person name="Pinto D."/>
            <person name="Vollmers J."/>
            <person name="Rivas-Marin E."/>
            <person name="Kohn T."/>
            <person name="Peeters S.H."/>
            <person name="Heuer A."/>
            <person name="Rast P."/>
            <person name="Oberbeckmann S."/>
            <person name="Bunk B."/>
            <person name="Jeske O."/>
            <person name="Meyerdierks A."/>
            <person name="Storesund J.E."/>
            <person name="Kallscheuer N."/>
            <person name="Luecker S."/>
            <person name="Lage O.M."/>
            <person name="Pohl T."/>
            <person name="Merkel B.J."/>
            <person name="Hornburger P."/>
            <person name="Mueller R.-W."/>
            <person name="Bruemmer F."/>
            <person name="Labrenz M."/>
            <person name="Spormann A.M."/>
            <person name="Op den Camp H."/>
            <person name="Overmann J."/>
            <person name="Amann R."/>
            <person name="Jetten M.S.M."/>
            <person name="Mascher T."/>
            <person name="Medema M.H."/>
            <person name="Devos D.P."/>
            <person name="Kaster A.-K."/>
            <person name="Ovreas L."/>
            <person name="Rohde M."/>
            <person name="Galperin M.Y."/>
            <person name="Jogler C."/>
        </authorList>
    </citation>
    <scope>NUCLEOTIDE SEQUENCE [LARGE SCALE GENOMIC DNA]</scope>
    <source>
        <strain evidence="2 3">V144</strain>
    </source>
</reference>
<name>A0A517VYW8_9PLAN</name>
<evidence type="ECO:0000313" key="2">
    <source>
        <dbReference type="EMBL" id="QDT98208.1"/>
    </source>
</evidence>
<protein>
    <submittedName>
        <fullName evidence="2">Uncharacterized protein</fullName>
    </submittedName>
</protein>
<keyword evidence="1" id="KW-1133">Transmembrane helix</keyword>
<sequence>MKKSEKLDLLYVIGVCFVLVILFFLWFLSYNASQGYWEVEVDNEGPDLILTIRRAGTESDHLSRQVLFKDIGTDVIKSGTFKLPDEADEMSGIKMTFQDITLRPGCVMLQLNDHEIGIMVSKITIDDVSYAWGQPESIEILD</sequence>
<organism evidence="2 3">
    <name type="scientific">Gimesia aquarii</name>
    <dbReference type="NCBI Taxonomy" id="2527964"/>
    <lineage>
        <taxon>Bacteria</taxon>
        <taxon>Pseudomonadati</taxon>
        <taxon>Planctomycetota</taxon>
        <taxon>Planctomycetia</taxon>
        <taxon>Planctomycetales</taxon>
        <taxon>Planctomycetaceae</taxon>
        <taxon>Gimesia</taxon>
    </lineage>
</organism>
<gene>
    <name evidence="2" type="ORF">V144x_36940</name>
</gene>
<evidence type="ECO:0000313" key="3">
    <source>
        <dbReference type="Proteomes" id="UP000318704"/>
    </source>
</evidence>
<dbReference type="EMBL" id="CP037920">
    <property type="protein sequence ID" value="QDT98208.1"/>
    <property type="molecule type" value="Genomic_DNA"/>
</dbReference>